<keyword evidence="9" id="KW-1185">Reference proteome</keyword>
<name>I2GX99_HENB6</name>
<evidence type="ECO:0000256" key="1">
    <source>
        <dbReference type="ARBA" id="ARBA00004141"/>
    </source>
</evidence>
<dbReference type="GO" id="GO:0005783">
    <property type="term" value="C:endoplasmic reticulum"/>
    <property type="evidence" value="ECO:0007669"/>
    <property type="project" value="EnsemblFungi"/>
</dbReference>
<feature type="transmembrane region" description="Helical" evidence="7">
    <location>
        <begin position="51"/>
        <end position="73"/>
    </location>
</feature>
<dbReference type="Proteomes" id="UP000002866">
    <property type="component" value="Chromosome 1"/>
</dbReference>
<comment type="subcellular location">
    <subcellularLocation>
        <location evidence="1">Membrane</location>
        <topology evidence="1">Multi-pass membrane protein</topology>
    </subcellularLocation>
</comment>
<evidence type="ECO:0000256" key="7">
    <source>
        <dbReference type="SAM" id="Phobius"/>
    </source>
</evidence>
<proteinExistence type="predicted"/>
<keyword evidence="3 7" id="KW-0812">Transmembrane</keyword>
<dbReference type="OrthoDB" id="286734at2759"/>
<dbReference type="KEGG" id="tbl:TBLA_0A09670"/>
<dbReference type="RefSeq" id="XP_004178270.1">
    <property type="nucleotide sequence ID" value="XM_004178222.1"/>
</dbReference>
<dbReference type="EMBL" id="HE806316">
    <property type="protein sequence ID" value="CCH58751.1"/>
    <property type="molecule type" value="Genomic_DNA"/>
</dbReference>
<feature type="transmembrane region" description="Helical" evidence="7">
    <location>
        <begin position="20"/>
        <end position="39"/>
    </location>
</feature>
<evidence type="ECO:0000313" key="9">
    <source>
        <dbReference type="Proteomes" id="UP000002866"/>
    </source>
</evidence>
<dbReference type="GO" id="GO:0003841">
    <property type="term" value="F:1-acylglycerol-3-phosphate O-acyltransferase activity"/>
    <property type="evidence" value="ECO:0007669"/>
    <property type="project" value="EnsemblFungi"/>
</dbReference>
<dbReference type="InterPro" id="IPR049941">
    <property type="entry name" value="LPLAT_7/PORCN-like"/>
</dbReference>
<dbReference type="STRING" id="1071380.I2GX99"/>
<keyword evidence="6" id="KW-0012">Acyltransferase</keyword>
<reference evidence="8 9" key="1">
    <citation type="journal article" date="2011" name="Proc. Natl. Acad. Sci. U.S.A.">
        <title>Evolutionary erosion of yeast sex chromosomes by mating-type switching accidents.</title>
        <authorList>
            <person name="Gordon J.L."/>
            <person name="Armisen D."/>
            <person name="Proux-Wera E."/>
            <person name="Oheigeartaigh S.S."/>
            <person name="Byrne K.P."/>
            <person name="Wolfe K.H."/>
        </authorList>
    </citation>
    <scope>NUCLEOTIDE SEQUENCE [LARGE SCALE GENOMIC DNA]</scope>
    <source>
        <strain evidence="9">ATCC 34711 / CBS 6284 / DSM 70876 / NBRC 10599 / NRRL Y-10934 / UCD 77-7</strain>
    </source>
</reference>
<dbReference type="InterPro" id="IPR004299">
    <property type="entry name" value="MBOAT_fam"/>
</dbReference>
<gene>
    <name evidence="8" type="primary">TBLA0A09670</name>
    <name evidence="8" type="ORF">TBLA_0A09670</name>
</gene>
<dbReference type="eggNOG" id="KOG2704">
    <property type="taxonomic scope" value="Eukaryota"/>
</dbReference>
<dbReference type="GO" id="GO:0090640">
    <property type="term" value="P:phosphatidylcholine biosynthesis from sn-glycero-3-phosphocholine"/>
    <property type="evidence" value="ECO:0007669"/>
    <property type="project" value="EnsemblFungi"/>
</dbReference>
<dbReference type="AlphaFoldDB" id="I2GX99"/>
<dbReference type="OMA" id="WHGTRPG"/>
<feature type="transmembrane region" description="Helical" evidence="7">
    <location>
        <begin position="426"/>
        <end position="450"/>
    </location>
</feature>
<dbReference type="GO" id="GO:0016020">
    <property type="term" value="C:membrane"/>
    <property type="evidence" value="ECO:0007669"/>
    <property type="project" value="UniProtKB-SubCell"/>
</dbReference>
<evidence type="ECO:0000256" key="6">
    <source>
        <dbReference type="ARBA" id="ARBA00023315"/>
    </source>
</evidence>
<evidence type="ECO:0000256" key="3">
    <source>
        <dbReference type="ARBA" id="ARBA00022692"/>
    </source>
</evidence>
<dbReference type="PANTHER" id="PTHR13906">
    <property type="entry name" value="PORCUPINE"/>
    <property type="match status" value="1"/>
</dbReference>
<dbReference type="InParanoid" id="I2GX99"/>
<sequence length="634" mass="74132">MYNPVDAFITALSDMFNIDAFIFRYALCLLGSFSFNAILKRLPDEKIRWKCIYIILVSLFYLFGLLSLYRGFITLMISTSFTYFITRFYRSRFMPHLNFLFVMGHLAISHIHSEFFVPNASQIIDITGSQMVLVMKLSAFAWSYYDGAIASKFEYDQLTDYQKSRAIKKHPSILKFLAYTLFYPTLLTGPSFDFADFDSWLNCEIFKDLPDLKKPKNRFNPSKRRQIPKNALLAFAKVLQGLLWMALSIAAPSVVSVKYLLNKNLFMQRSFFFRIHYLYLLGFSFRFKYYAAWTISEASCISCGLGYNGYDKKTQKIKWDRVQNIDIWGVEMAQSTHQSFESWNMNTNKWLKNYVYLRVTKPGQKPGFRATLFTFLTSAFWHGTRPGYYLSFATGALYQTCGKFFRRNIRPIFLAEDGVTPLRFKWIYDAICFYVIKLAFGYLCQPFVILDFKDSINAWKSVYFYIHFLVILVFFLFRGPFSSQFIKFLKSKQPKEHALIRQKKLEKDISESSGALGDILKAKLEYESNSSSATTNNFSSSSSTANHIKKDMNLGIPPFDMSEWGNPKEEWEEFRQDYIDWKTKNGLEVEEQNLKKAFDSFMLELKENAKPLNQRKMSFSGYVSKDNTDDKRKD</sequence>
<feature type="transmembrane region" description="Helical" evidence="7">
    <location>
        <begin position="242"/>
        <end position="261"/>
    </location>
</feature>
<dbReference type="FunCoup" id="I2GX99">
    <property type="interactions" value="545"/>
</dbReference>
<dbReference type="PANTHER" id="PTHR13906:SF4">
    <property type="entry name" value="LYSOPHOSPHOLIPID ACYLTRANSFERASE 6"/>
    <property type="match status" value="1"/>
</dbReference>
<dbReference type="GO" id="GO:0036151">
    <property type="term" value="P:phosphatidylcholine acyl-chain remodeling"/>
    <property type="evidence" value="ECO:0007669"/>
    <property type="project" value="EnsemblFungi"/>
</dbReference>
<dbReference type="GO" id="GO:0006646">
    <property type="term" value="P:phosphatidylethanolamine biosynthetic process"/>
    <property type="evidence" value="ECO:0007669"/>
    <property type="project" value="EnsemblFungi"/>
</dbReference>
<evidence type="ECO:0000256" key="5">
    <source>
        <dbReference type="ARBA" id="ARBA00023136"/>
    </source>
</evidence>
<evidence type="ECO:0000313" key="8">
    <source>
        <dbReference type="EMBL" id="CCH58751.1"/>
    </source>
</evidence>
<organism evidence="8 9">
    <name type="scientific">Henningerozyma blattae (strain ATCC 34711 / CBS 6284 / DSM 70876 / NBRC 10599 / NRRL Y-10934 / UCD 77-7)</name>
    <name type="common">Yeast</name>
    <name type="synonym">Tetrapisispora blattae</name>
    <dbReference type="NCBI Taxonomy" id="1071380"/>
    <lineage>
        <taxon>Eukaryota</taxon>
        <taxon>Fungi</taxon>
        <taxon>Dikarya</taxon>
        <taxon>Ascomycota</taxon>
        <taxon>Saccharomycotina</taxon>
        <taxon>Saccharomycetes</taxon>
        <taxon>Saccharomycetales</taxon>
        <taxon>Saccharomycetaceae</taxon>
        <taxon>Henningerozyma</taxon>
    </lineage>
</organism>
<dbReference type="GO" id="GO:0071618">
    <property type="term" value="F:lysophosphatidylethanolamine acyltransferase activity"/>
    <property type="evidence" value="ECO:0007669"/>
    <property type="project" value="EnsemblFungi"/>
</dbReference>
<dbReference type="Pfam" id="PF03062">
    <property type="entry name" value="MBOAT"/>
    <property type="match status" value="1"/>
</dbReference>
<keyword evidence="5 7" id="KW-0472">Membrane</keyword>
<dbReference type="GO" id="GO:0030258">
    <property type="term" value="P:lipid modification"/>
    <property type="evidence" value="ECO:0007669"/>
    <property type="project" value="TreeGrafter"/>
</dbReference>
<dbReference type="GO" id="GO:0044233">
    <property type="term" value="C:mitochondria-associated endoplasmic reticulum membrane contact site"/>
    <property type="evidence" value="ECO:0007669"/>
    <property type="project" value="EnsemblFungi"/>
</dbReference>
<feature type="transmembrane region" description="Helical" evidence="7">
    <location>
        <begin position="462"/>
        <end position="481"/>
    </location>
</feature>
<evidence type="ECO:0000256" key="4">
    <source>
        <dbReference type="ARBA" id="ARBA00022989"/>
    </source>
</evidence>
<dbReference type="GO" id="GO:0047184">
    <property type="term" value="F:1-acylglycerophosphocholine O-acyltransferase activity"/>
    <property type="evidence" value="ECO:0007669"/>
    <property type="project" value="EnsemblFungi"/>
</dbReference>
<evidence type="ECO:0000256" key="2">
    <source>
        <dbReference type="ARBA" id="ARBA00022679"/>
    </source>
</evidence>
<accession>I2GX99</accession>
<protein>
    <submittedName>
        <fullName evidence="8">Uncharacterized protein</fullName>
    </submittedName>
</protein>
<keyword evidence="2" id="KW-0808">Transferase</keyword>
<keyword evidence="4 7" id="KW-1133">Transmembrane helix</keyword>
<dbReference type="HOGENOM" id="CLU_011340_5_0_1"/>
<feature type="transmembrane region" description="Helical" evidence="7">
    <location>
        <begin position="93"/>
        <end position="111"/>
    </location>
</feature>
<dbReference type="GeneID" id="14492719"/>